<dbReference type="InterPro" id="IPR045213">
    <property type="entry name" value="Malic_NAD-bd_bact_type"/>
</dbReference>
<feature type="active site" description="Proton acceptor" evidence="3">
    <location>
        <position position="105"/>
    </location>
</feature>
<keyword evidence="5 6" id="KW-0479">Metal-binding</keyword>
<dbReference type="PRINTS" id="PR00072">
    <property type="entry name" value="MALOXRDTASE"/>
</dbReference>
<comment type="caution">
    <text evidence="9">The sequence shown here is derived from an EMBL/GenBank/DDBJ whole genome shotgun (WGS) entry which is preliminary data.</text>
</comment>
<feature type="binding site" evidence="5">
    <location>
        <position position="148"/>
    </location>
    <ligand>
        <name>a divalent metal cation</name>
        <dbReference type="ChEBI" id="CHEBI:60240"/>
    </ligand>
</feature>
<evidence type="ECO:0000256" key="5">
    <source>
        <dbReference type="PIRSR" id="PIRSR000106-3"/>
    </source>
</evidence>
<dbReference type="GO" id="GO:0004470">
    <property type="term" value="F:malic enzyme activity"/>
    <property type="evidence" value="ECO:0007669"/>
    <property type="project" value="InterPro"/>
</dbReference>
<protein>
    <submittedName>
        <fullName evidence="9">NADP-dependent malic enzyme</fullName>
    </submittedName>
</protein>
<feature type="binding site" evidence="5">
    <location>
        <position position="173"/>
    </location>
    <ligand>
        <name>a divalent metal cation</name>
        <dbReference type="ChEBI" id="CHEBI:60240"/>
    </ligand>
</feature>
<dbReference type="Gene3D" id="3.40.50.10380">
    <property type="entry name" value="Malic enzyme, N-terminal domain"/>
    <property type="match status" value="1"/>
</dbReference>
<evidence type="ECO:0000256" key="4">
    <source>
        <dbReference type="PIRSR" id="PIRSR000106-2"/>
    </source>
</evidence>
<dbReference type="GO" id="GO:0051287">
    <property type="term" value="F:NAD binding"/>
    <property type="evidence" value="ECO:0007669"/>
    <property type="project" value="InterPro"/>
</dbReference>
<dbReference type="SMART" id="SM00919">
    <property type="entry name" value="Malic_M"/>
    <property type="match status" value="1"/>
</dbReference>
<dbReference type="EMBL" id="DRBC01000290">
    <property type="protein sequence ID" value="HDN85059.1"/>
    <property type="molecule type" value="Genomic_DNA"/>
</dbReference>
<comment type="cofactor">
    <cofactor evidence="5">
        <name>Mg(2+)</name>
        <dbReference type="ChEBI" id="CHEBI:18420"/>
    </cofactor>
    <cofactor evidence="5">
        <name>Mn(2+)</name>
        <dbReference type="ChEBI" id="CHEBI:29035"/>
    </cofactor>
    <text evidence="5">Divalent metal cations. Prefers magnesium or manganese.</text>
</comment>
<dbReference type="CDD" id="cd05311">
    <property type="entry name" value="NAD_bind_2_malic_enz"/>
    <property type="match status" value="1"/>
</dbReference>
<evidence type="ECO:0000259" key="7">
    <source>
        <dbReference type="SMART" id="SM00919"/>
    </source>
</evidence>
<dbReference type="Gene3D" id="3.40.50.720">
    <property type="entry name" value="NAD(P)-binding Rossmann-like Domain"/>
    <property type="match status" value="1"/>
</dbReference>
<dbReference type="SMART" id="SM01274">
    <property type="entry name" value="malic"/>
    <property type="match status" value="1"/>
</dbReference>
<dbReference type="InterPro" id="IPR012302">
    <property type="entry name" value="Malic_NAD-bd"/>
</dbReference>
<evidence type="ECO:0000259" key="8">
    <source>
        <dbReference type="SMART" id="SM01274"/>
    </source>
</evidence>
<dbReference type="PANTHER" id="PTHR43237">
    <property type="entry name" value="NADP-DEPENDENT MALIC ENZYME"/>
    <property type="match status" value="1"/>
</dbReference>
<keyword evidence="2" id="KW-0560">Oxidoreductase</keyword>
<dbReference type="SUPFAM" id="SSF51735">
    <property type="entry name" value="NAD(P)-binding Rossmann-fold domains"/>
    <property type="match status" value="1"/>
</dbReference>
<evidence type="ECO:0000256" key="1">
    <source>
        <dbReference type="ARBA" id="ARBA00008785"/>
    </source>
</evidence>
<evidence type="ECO:0000313" key="9">
    <source>
        <dbReference type="EMBL" id="HDN85059.1"/>
    </source>
</evidence>
<feature type="binding site" evidence="4">
    <location>
        <position position="336"/>
    </location>
    <ligand>
        <name>(S)-malate</name>
        <dbReference type="ChEBI" id="CHEBI:15589"/>
    </ligand>
</feature>
<feature type="binding site" evidence="5">
    <location>
        <position position="147"/>
    </location>
    <ligand>
        <name>a divalent metal cation</name>
        <dbReference type="ChEBI" id="CHEBI:60240"/>
    </ligand>
</feature>
<evidence type="ECO:0000256" key="2">
    <source>
        <dbReference type="ARBA" id="ARBA00023002"/>
    </source>
</evidence>
<dbReference type="InterPro" id="IPR037062">
    <property type="entry name" value="Malic_N_dom_sf"/>
</dbReference>
<sequence length="449" mass="48962">MAKKITEEDLLAKAKEPEILAMKYHPLYRGKIGVSIKAPVRGYEDFSIWYTPGVAAPCRAICKDKTDVFKYTNKANLVAVVSDGSRVLGLGDIGPEAALPVMEGKAMIFKYLGGVDAFPICLNTKDPDEIISAVKWLSPTFGGINLEDIAKPKCFYILEKLKEEVDIPVWHDDQQGTALVTLAGLISALKVVKKKLSDVIIALVGAGAANINIAKYAILAGANPDNIVMVDSKGILHEGRVDLKDKEPHKWEMCRRTNKKGKTGGIKEALEKADVCVALSKSGPGVIRKEWISSMADDAIVFACANPIPEIWPWEAKEAGARIVATGRSDFPNQVNNSLGFPAVFRGALDVGAKTITDEMCIAASYAISRYTEERGLSEEYIIPNMGEVEMYIREAVAVGMKAIEQGVARINKTEEELKRSVSSTIKTSQEILKFCVKKGFIHSLPGKF</sequence>
<dbReference type="GO" id="GO:0046872">
    <property type="term" value="F:metal ion binding"/>
    <property type="evidence" value="ECO:0007669"/>
    <property type="project" value="UniProtKB-KW"/>
</dbReference>
<gene>
    <name evidence="9" type="ORF">ENG47_04815</name>
</gene>
<dbReference type="InterPro" id="IPR001891">
    <property type="entry name" value="Malic_OxRdtase"/>
</dbReference>
<dbReference type="SUPFAM" id="SSF53223">
    <property type="entry name" value="Aminoacid dehydrogenase-like, N-terminal domain"/>
    <property type="match status" value="1"/>
</dbReference>
<organism evidence="9">
    <name type="scientific">Aerophobetes bacterium</name>
    <dbReference type="NCBI Taxonomy" id="2030807"/>
    <lineage>
        <taxon>Bacteria</taxon>
        <taxon>Candidatus Aerophobota</taxon>
    </lineage>
</organism>
<dbReference type="Pfam" id="PF00390">
    <property type="entry name" value="malic"/>
    <property type="match status" value="1"/>
</dbReference>
<reference evidence="9" key="1">
    <citation type="journal article" date="2020" name="mSystems">
        <title>Genome- and Community-Level Interaction Insights into Carbon Utilization and Element Cycling Functions of Hydrothermarchaeota in Hydrothermal Sediment.</title>
        <authorList>
            <person name="Zhou Z."/>
            <person name="Liu Y."/>
            <person name="Xu W."/>
            <person name="Pan J."/>
            <person name="Luo Z.H."/>
            <person name="Li M."/>
        </authorList>
    </citation>
    <scope>NUCLEOTIDE SEQUENCE [LARGE SCALE GENOMIC DNA]</scope>
    <source>
        <strain evidence="9">HyVt-219</strain>
    </source>
</reference>
<dbReference type="InterPro" id="IPR036291">
    <property type="entry name" value="NAD(P)-bd_dom_sf"/>
</dbReference>
<dbReference type="PIRSF" id="PIRSF000106">
    <property type="entry name" value="ME"/>
    <property type="match status" value="1"/>
</dbReference>
<dbReference type="PANTHER" id="PTHR43237:SF4">
    <property type="entry name" value="NADP-DEPENDENT MALIC ENZYME"/>
    <property type="match status" value="1"/>
</dbReference>
<dbReference type="AlphaFoldDB" id="A0A7V0MZS3"/>
<evidence type="ECO:0000256" key="3">
    <source>
        <dbReference type="PIRSR" id="PIRSR000106-1"/>
    </source>
</evidence>
<dbReference type="InterPro" id="IPR012301">
    <property type="entry name" value="Malic_N_dom"/>
</dbReference>
<dbReference type="GO" id="GO:0016616">
    <property type="term" value="F:oxidoreductase activity, acting on the CH-OH group of donors, NAD or NADP as acceptor"/>
    <property type="evidence" value="ECO:0007669"/>
    <property type="project" value="InterPro"/>
</dbReference>
<proteinExistence type="inferred from homology"/>
<comment type="similarity">
    <text evidence="1 6">Belongs to the malic enzymes family.</text>
</comment>
<dbReference type="Pfam" id="PF03949">
    <property type="entry name" value="Malic_M"/>
    <property type="match status" value="1"/>
</dbReference>
<feature type="active site" description="Proton donor" evidence="3">
    <location>
        <position position="50"/>
    </location>
</feature>
<name>A0A7V0MZS3_UNCAE</name>
<accession>A0A7V0MZS3</accession>
<dbReference type="Proteomes" id="UP000885660">
    <property type="component" value="Unassembled WGS sequence"/>
</dbReference>
<evidence type="ECO:0000256" key="6">
    <source>
        <dbReference type="RuleBase" id="RU003427"/>
    </source>
</evidence>
<feature type="domain" description="Malic enzyme N-terminal" evidence="8">
    <location>
        <begin position="29"/>
        <end position="162"/>
    </location>
</feature>
<feature type="binding site" evidence="4">
    <location>
        <position position="86"/>
    </location>
    <ligand>
        <name>(S)-malate</name>
        <dbReference type="ChEBI" id="CHEBI:15589"/>
    </ligand>
</feature>
<dbReference type="InterPro" id="IPR046346">
    <property type="entry name" value="Aminoacid_DH-like_N_sf"/>
</dbReference>
<feature type="domain" description="Malic enzyme NAD-binding" evidence="7">
    <location>
        <begin position="174"/>
        <end position="404"/>
    </location>
</feature>
<dbReference type="InterPro" id="IPR051674">
    <property type="entry name" value="Malate_Decarboxylase"/>
</dbReference>